<evidence type="ECO:0000256" key="1">
    <source>
        <dbReference type="SAM" id="Coils"/>
    </source>
</evidence>
<keyword evidence="3" id="KW-1185">Reference proteome</keyword>
<sequence>MSWYAPVSNDSNHTLIGTRETVEELRALGRSFGYAYGTGNLEAQIKFAEEQISEVKNLITTLQAKKTKMSPEIARAMLTSIGRAMPTYRDVAKLCPFSENVFKKFQDVYEWLGMRSEHEEGIMTVFCEATFLMPFIARLADLDTDADERRLTAFVNKVEQNLDAFAEYMLKYYSQNKTIRFITLRNATSTQEDFANKFKAQRHQLEQFIADRAYPDRLPFSRAIEKIAARAAKEPVLREPIQDAVYLDPYEQVRKNLRLSASTEAGDTTSEAPPDPATSLESIHHLKREDKITLEHADKAIQCVPPEQPTSEQLAKVKEDGGKEKAAQGWHMERLQLQAQIVSQDKEIANLKERVVKADTERAEAVKSSTETVTKLEKESAEATKSAMENVAKLEKELAESIKLNESLKEMVRTIQNAITKFVV</sequence>
<feature type="coiled-coil region" evidence="1">
    <location>
        <begin position="38"/>
        <end position="65"/>
    </location>
</feature>
<organism evidence="2 3">
    <name type="scientific">Antrodiella citrinella</name>
    <dbReference type="NCBI Taxonomy" id="2447956"/>
    <lineage>
        <taxon>Eukaryota</taxon>
        <taxon>Fungi</taxon>
        <taxon>Dikarya</taxon>
        <taxon>Basidiomycota</taxon>
        <taxon>Agaricomycotina</taxon>
        <taxon>Agaricomycetes</taxon>
        <taxon>Polyporales</taxon>
        <taxon>Steccherinaceae</taxon>
        <taxon>Antrodiella</taxon>
    </lineage>
</organism>
<feature type="coiled-coil region" evidence="1">
    <location>
        <begin position="334"/>
        <end position="411"/>
    </location>
</feature>
<dbReference type="AlphaFoldDB" id="A0A4S4MVR7"/>
<evidence type="ECO:0000313" key="2">
    <source>
        <dbReference type="EMBL" id="THH30446.1"/>
    </source>
</evidence>
<dbReference type="OrthoDB" id="3222020at2759"/>
<accession>A0A4S4MVR7</accession>
<gene>
    <name evidence="2" type="ORF">EUX98_g3742</name>
</gene>
<name>A0A4S4MVR7_9APHY</name>
<comment type="caution">
    <text evidence="2">The sequence shown here is derived from an EMBL/GenBank/DDBJ whole genome shotgun (WGS) entry which is preliminary data.</text>
</comment>
<protein>
    <submittedName>
        <fullName evidence="2">Uncharacterized protein</fullName>
    </submittedName>
</protein>
<proteinExistence type="predicted"/>
<dbReference type="Proteomes" id="UP000308730">
    <property type="component" value="Unassembled WGS sequence"/>
</dbReference>
<dbReference type="EMBL" id="SGPM01000081">
    <property type="protein sequence ID" value="THH30446.1"/>
    <property type="molecule type" value="Genomic_DNA"/>
</dbReference>
<keyword evidence="1" id="KW-0175">Coiled coil</keyword>
<evidence type="ECO:0000313" key="3">
    <source>
        <dbReference type="Proteomes" id="UP000308730"/>
    </source>
</evidence>
<reference evidence="2 3" key="1">
    <citation type="submission" date="2019-02" db="EMBL/GenBank/DDBJ databases">
        <title>Genome sequencing of the rare red list fungi Antrodiella citrinella (Flaviporus citrinellus).</title>
        <authorList>
            <person name="Buettner E."/>
            <person name="Kellner H."/>
        </authorList>
    </citation>
    <scope>NUCLEOTIDE SEQUENCE [LARGE SCALE GENOMIC DNA]</scope>
    <source>
        <strain evidence="2 3">DSM 108506</strain>
    </source>
</reference>